<evidence type="ECO:0000313" key="7">
    <source>
        <dbReference type="Proteomes" id="UP000078428"/>
    </source>
</evidence>
<dbReference type="GO" id="GO:0043165">
    <property type="term" value="P:Gram-negative-bacterium-type cell outer membrane assembly"/>
    <property type="evidence" value="ECO:0007669"/>
    <property type="project" value="TreeGrafter"/>
</dbReference>
<accession>A0A178MQR0</accession>
<keyword evidence="6" id="KW-0946">Virion</keyword>
<dbReference type="Pfam" id="PF04355">
    <property type="entry name" value="BamE"/>
    <property type="match status" value="1"/>
</dbReference>
<dbReference type="GO" id="GO:1990063">
    <property type="term" value="C:Bam protein complex"/>
    <property type="evidence" value="ECO:0007669"/>
    <property type="project" value="TreeGrafter"/>
</dbReference>
<sequence length="151" mass="16571">MKKLHSARLSLIALSATLAATACDPIIELRGNLPPQEQIDQIKVGTTTRDDVQALLGTPSNVTPFGDETWHYISSVTHRKAFFEPEIKERKVLTVVFDRAGLVRAVDTKGLADGKQLVTVDRETPTAGKEMNIIQQMVGNVGRFSKESKAK</sequence>
<dbReference type="InterPro" id="IPR026592">
    <property type="entry name" value="BamE"/>
</dbReference>
<protein>
    <submittedName>
        <fullName evidence="6">Cell envelope protein SmpA</fullName>
    </submittedName>
</protein>
<keyword evidence="6" id="KW-0261">Viral envelope protein</keyword>
<feature type="chain" id="PRO_5008092153" evidence="4">
    <location>
        <begin position="23"/>
        <end position="151"/>
    </location>
</feature>
<dbReference type="PANTHER" id="PTHR37482">
    <property type="entry name" value="OUTER MEMBRANE PROTEIN ASSEMBLY FACTOR BAME"/>
    <property type="match status" value="1"/>
</dbReference>
<organism evidence="6 7">
    <name type="scientific">Paramagnetospirillum marisnigri</name>
    <dbReference type="NCBI Taxonomy" id="1285242"/>
    <lineage>
        <taxon>Bacteria</taxon>
        <taxon>Pseudomonadati</taxon>
        <taxon>Pseudomonadota</taxon>
        <taxon>Alphaproteobacteria</taxon>
        <taxon>Rhodospirillales</taxon>
        <taxon>Magnetospirillaceae</taxon>
        <taxon>Paramagnetospirillum</taxon>
    </lineage>
</organism>
<feature type="domain" description="Outer membrane protein assembly factor BamE" evidence="5">
    <location>
        <begin position="31"/>
        <end position="106"/>
    </location>
</feature>
<evidence type="ECO:0000256" key="4">
    <source>
        <dbReference type="SAM" id="SignalP"/>
    </source>
</evidence>
<dbReference type="GO" id="GO:0051205">
    <property type="term" value="P:protein insertion into membrane"/>
    <property type="evidence" value="ECO:0007669"/>
    <property type="project" value="TreeGrafter"/>
</dbReference>
<evidence type="ECO:0000256" key="3">
    <source>
        <dbReference type="ARBA" id="ARBA00023237"/>
    </source>
</evidence>
<dbReference type="OrthoDB" id="7160681at2"/>
<evidence type="ECO:0000256" key="2">
    <source>
        <dbReference type="ARBA" id="ARBA00023136"/>
    </source>
</evidence>
<evidence type="ECO:0000313" key="6">
    <source>
        <dbReference type="EMBL" id="OAN50853.1"/>
    </source>
</evidence>
<keyword evidence="1 4" id="KW-0732">Signal</keyword>
<evidence type="ECO:0000259" key="5">
    <source>
        <dbReference type="Pfam" id="PF04355"/>
    </source>
</evidence>
<dbReference type="GO" id="GO:0030674">
    <property type="term" value="F:protein-macromolecule adaptor activity"/>
    <property type="evidence" value="ECO:0007669"/>
    <property type="project" value="TreeGrafter"/>
</dbReference>
<gene>
    <name evidence="6" type="ORF">A6A04_17295</name>
</gene>
<dbReference type="RefSeq" id="WP_068491979.1">
    <property type="nucleotide sequence ID" value="NZ_LWQT01000049.1"/>
</dbReference>
<dbReference type="PANTHER" id="PTHR37482:SF1">
    <property type="entry name" value="OUTER MEMBRANE PROTEIN ASSEMBLY FACTOR BAME"/>
    <property type="match status" value="1"/>
</dbReference>
<keyword evidence="7" id="KW-1185">Reference proteome</keyword>
<dbReference type="Gene3D" id="3.30.1450.10">
    <property type="match status" value="1"/>
</dbReference>
<feature type="signal peptide" evidence="4">
    <location>
        <begin position="1"/>
        <end position="22"/>
    </location>
</feature>
<comment type="caution">
    <text evidence="6">The sequence shown here is derived from an EMBL/GenBank/DDBJ whole genome shotgun (WGS) entry which is preliminary data.</text>
</comment>
<reference evidence="6 7" key="1">
    <citation type="submission" date="2016-04" db="EMBL/GenBank/DDBJ databases">
        <title>Draft genome sequence of freshwater magnetotactic bacteria Magnetospirillum marisnigri SP-1 and Magnetospirillum moscoviense BB-1.</title>
        <authorList>
            <person name="Koziaeva V."/>
            <person name="Dziuba M.V."/>
            <person name="Ivanov T.M."/>
            <person name="Kuznetsov B."/>
            <person name="Grouzdev D.S."/>
        </authorList>
    </citation>
    <scope>NUCLEOTIDE SEQUENCE [LARGE SCALE GENOMIC DNA]</scope>
    <source>
        <strain evidence="6 7">SP-1</strain>
    </source>
</reference>
<dbReference type="InterPro" id="IPR007450">
    <property type="entry name" value="BamE_dom"/>
</dbReference>
<keyword evidence="3" id="KW-0998">Cell outer membrane</keyword>
<dbReference type="Proteomes" id="UP000078428">
    <property type="component" value="Unassembled WGS sequence"/>
</dbReference>
<dbReference type="AlphaFoldDB" id="A0A178MQR0"/>
<evidence type="ECO:0000256" key="1">
    <source>
        <dbReference type="ARBA" id="ARBA00022729"/>
    </source>
</evidence>
<name>A0A178MQR0_9PROT</name>
<proteinExistence type="predicted"/>
<dbReference type="EMBL" id="LWQT01000049">
    <property type="protein sequence ID" value="OAN50853.1"/>
    <property type="molecule type" value="Genomic_DNA"/>
</dbReference>
<dbReference type="STRING" id="1285242.A6A04_17295"/>
<dbReference type="PROSITE" id="PS51257">
    <property type="entry name" value="PROKAR_LIPOPROTEIN"/>
    <property type="match status" value="1"/>
</dbReference>
<keyword evidence="2" id="KW-0472">Membrane</keyword>
<dbReference type="InterPro" id="IPR037873">
    <property type="entry name" value="BamE-like"/>
</dbReference>